<keyword evidence="1" id="KW-0812">Transmembrane</keyword>
<proteinExistence type="predicted"/>
<organism evidence="2 3">
    <name type="scientific">Candidatus Doudnabacteria bacterium RIFCSPHIGHO2_01_FULL_41_86</name>
    <dbReference type="NCBI Taxonomy" id="1817821"/>
    <lineage>
        <taxon>Bacteria</taxon>
        <taxon>Candidatus Doudnaibacteriota</taxon>
    </lineage>
</organism>
<dbReference type="NCBIfam" id="TIGR02532">
    <property type="entry name" value="IV_pilin_GFxxxE"/>
    <property type="match status" value="1"/>
</dbReference>
<gene>
    <name evidence="2" type="ORF">A2717_02210</name>
</gene>
<dbReference type="STRING" id="1817821.A2717_02210"/>
<name>A0A1F5N9U6_9BACT</name>
<keyword evidence="1" id="KW-0472">Membrane</keyword>
<dbReference type="Pfam" id="PF07963">
    <property type="entry name" value="N_methyl"/>
    <property type="match status" value="1"/>
</dbReference>
<protein>
    <recommendedName>
        <fullName evidence="4">Prepilin-type N-terminal cleavage/methylation domain-containing protein</fullName>
    </recommendedName>
</protein>
<comment type="caution">
    <text evidence="2">The sequence shown here is derived from an EMBL/GenBank/DDBJ whole genome shotgun (WGS) entry which is preliminary data.</text>
</comment>
<feature type="transmembrane region" description="Helical" evidence="1">
    <location>
        <begin position="6"/>
        <end position="30"/>
    </location>
</feature>
<keyword evidence="1" id="KW-1133">Transmembrane helix</keyword>
<reference evidence="2 3" key="1">
    <citation type="journal article" date="2016" name="Nat. Commun.">
        <title>Thousands of microbial genomes shed light on interconnected biogeochemical processes in an aquifer system.</title>
        <authorList>
            <person name="Anantharaman K."/>
            <person name="Brown C.T."/>
            <person name="Hug L.A."/>
            <person name="Sharon I."/>
            <person name="Castelle C.J."/>
            <person name="Probst A.J."/>
            <person name="Thomas B.C."/>
            <person name="Singh A."/>
            <person name="Wilkins M.J."/>
            <person name="Karaoz U."/>
            <person name="Brodie E.L."/>
            <person name="Williams K.H."/>
            <person name="Hubbard S.S."/>
            <person name="Banfield J.F."/>
        </authorList>
    </citation>
    <scope>NUCLEOTIDE SEQUENCE [LARGE SCALE GENOMIC DNA]</scope>
</reference>
<sequence length="179" mass="19528">MKSRGFTLVEIVIVISIVVVCGVVIADLFIGQNRLYKVETAELNVTSDARVALDDIDNYVRQANRVLDNSGAYITGAQVLVLQIQSINASNQLIPATFDNVVYYLTGPELYREVFPHNASSRLGGTKQLASHVNGLAFTYNNVSNALVTEVSTNITTQEDAGIQTRAITISSKSTLRNY</sequence>
<dbReference type="AlphaFoldDB" id="A0A1F5N9U6"/>
<evidence type="ECO:0000313" key="2">
    <source>
        <dbReference type="EMBL" id="OGE74332.1"/>
    </source>
</evidence>
<dbReference type="InterPro" id="IPR012902">
    <property type="entry name" value="N_methyl_site"/>
</dbReference>
<evidence type="ECO:0000256" key="1">
    <source>
        <dbReference type="SAM" id="Phobius"/>
    </source>
</evidence>
<evidence type="ECO:0000313" key="3">
    <source>
        <dbReference type="Proteomes" id="UP000177610"/>
    </source>
</evidence>
<dbReference type="Proteomes" id="UP000177610">
    <property type="component" value="Unassembled WGS sequence"/>
</dbReference>
<evidence type="ECO:0008006" key="4">
    <source>
        <dbReference type="Google" id="ProtNLM"/>
    </source>
</evidence>
<dbReference type="EMBL" id="MFEH01000001">
    <property type="protein sequence ID" value="OGE74332.1"/>
    <property type="molecule type" value="Genomic_DNA"/>
</dbReference>
<accession>A0A1F5N9U6</accession>